<sequence length="95" mass="10290">MGEKLTTYDPAEELQSDEAIAVFMEEAFKTEDAAYIAHALGVVARAKGMTQIAKETGLSREQLYRSFSTNGNPTLKTTIAVMKALGIELTAKPHA</sequence>
<dbReference type="Proteomes" id="UP000290174">
    <property type="component" value="Unassembled WGS sequence"/>
</dbReference>
<comment type="caution">
    <text evidence="1">The sequence shown here is derived from an EMBL/GenBank/DDBJ whole genome shotgun (WGS) entry which is preliminary data.</text>
</comment>
<evidence type="ECO:0000313" key="2">
    <source>
        <dbReference type="Proteomes" id="UP000290174"/>
    </source>
</evidence>
<dbReference type="PANTHER" id="PTHR40275:SF1">
    <property type="entry name" value="SSL7038 PROTEIN"/>
    <property type="match status" value="1"/>
</dbReference>
<dbReference type="InterPro" id="IPR001387">
    <property type="entry name" value="Cro/C1-type_HTH"/>
</dbReference>
<dbReference type="PANTHER" id="PTHR40275">
    <property type="entry name" value="SSL7038 PROTEIN"/>
    <property type="match status" value="1"/>
</dbReference>
<accession>A0A4Q0QG66</accession>
<proteinExistence type="predicted"/>
<dbReference type="AlphaFoldDB" id="A0A4Q0QG66"/>
<dbReference type="CDD" id="cd00093">
    <property type="entry name" value="HTH_XRE"/>
    <property type="match status" value="1"/>
</dbReference>
<dbReference type="InterPro" id="IPR010982">
    <property type="entry name" value="Lambda_DNA-bd_dom_sf"/>
</dbReference>
<dbReference type="GO" id="GO:0003677">
    <property type="term" value="F:DNA binding"/>
    <property type="evidence" value="ECO:0007669"/>
    <property type="project" value="InterPro"/>
</dbReference>
<gene>
    <name evidence="1" type="ORF">EAS61_26440</name>
</gene>
<dbReference type="EMBL" id="RKMK01000029">
    <property type="protein sequence ID" value="RXG90564.1"/>
    <property type="molecule type" value="Genomic_DNA"/>
</dbReference>
<protein>
    <submittedName>
        <fullName evidence="1">Putative addiction module antidote protein</fullName>
    </submittedName>
</protein>
<evidence type="ECO:0000313" key="1">
    <source>
        <dbReference type="EMBL" id="RXG90564.1"/>
    </source>
</evidence>
<dbReference type="NCBIfam" id="TIGR02684">
    <property type="entry name" value="dnstrm_HI1420"/>
    <property type="match status" value="1"/>
</dbReference>
<dbReference type="SUPFAM" id="SSF47413">
    <property type="entry name" value="lambda repressor-like DNA-binding domains"/>
    <property type="match status" value="1"/>
</dbReference>
<reference evidence="1 2" key="1">
    <citation type="submission" date="2018-11" db="EMBL/GenBank/DDBJ databases">
        <title>Bradyrhizobium sp. nov., isolated from effective nodules of peanut in China.</title>
        <authorList>
            <person name="Li Y."/>
        </authorList>
    </citation>
    <scope>NUCLEOTIDE SEQUENCE [LARGE SCALE GENOMIC DNA]</scope>
    <source>
        <strain evidence="1 2">CCBAU 51770</strain>
    </source>
</reference>
<dbReference type="InterPro" id="IPR014057">
    <property type="entry name" value="HI1420"/>
</dbReference>
<dbReference type="RefSeq" id="WP_128956535.1">
    <property type="nucleotide sequence ID" value="NZ_RKMK01000029.1"/>
</dbReference>
<name>A0A4Q0QG66_9BRAD</name>
<organism evidence="1 2">
    <name type="scientific">Bradyrhizobium zhanjiangense</name>
    <dbReference type="NCBI Taxonomy" id="1325107"/>
    <lineage>
        <taxon>Bacteria</taxon>
        <taxon>Pseudomonadati</taxon>
        <taxon>Pseudomonadota</taxon>
        <taxon>Alphaproteobacteria</taxon>
        <taxon>Hyphomicrobiales</taxon>
        <taxon>Nitrobacteraceae</taxon>
        <taxon>Bradyrhizobium</taxon>
    </lineage>
</organism>
<dbReference type="Pfam" id="PF21716">
    <property type="entry name" value="dnstrm_HI1420"/>
    <property type="match status" value="1"/>
</dbReference>